<dbReference type="AlphaFoldDB" id="A0A6V6Z437"/>
<evidence type="ECO:0000313" key="2">
    <source>
        <dbReference type="Proteomes" id="UP000530060"/>
    </source>
</evidence>
<protein>
    <submittedName>
        <fullName evidence="1">Uncharacterized protein</fullName>
    </submittedName>
</protein>
<reference evidence="1 2" key="1">
    <citation type="submission" date="2020-06" db="EMBL/GenBank/DDBJ databases">
        <authorList>
            <person name="Criscuolo A."/>
        </authorList>
    </citation>
    <scope>NUCLEOTIDE SEQUENCE [LARGE SCALE GENOMIC DNA]</scope>
    <source>
        <strain evidence="2">CIP 111411</strain>
    </source>
</reference>
<proteinExistence type="predicted"/>
<dbReference type="Proteomes" id="UP000530060">
    <property type="component" value="Unassembled WGS sequence"/>
</dbReference>
<evidence type="ECO:0000313" key="1">
    <source>
        <dbReference type="EMBL" id="CAD0006204.1"/>
    </source>
</evidence>
<dbReference type="EMBL" id="CAIJDP010000078">
    <property type="protein sequence ID" value="CAD0006204.1"/>
    <property type="molecule type" value="Genomic_DNA"/>
</dbReference>
<sequence length="148" mass="17604">MTQQILFIIVILIGAFYARKYGRKAKSDIEKFQKCKANKEEYDKKLDYLNRNVFFGLENQNSGFDSESIKYFLEDDFKIILDRIEDLNLGVNGIEPWFDEEFYDVIVVEDWGNNPFDPNWYKKVFENLKEEKKNLLYAASYVVPLNLL</sequence>
<keyword evidence="2" id="KW-1185">Reference proteome</keyword>
<gene>
    <name evidence="1" type="ORF">FLAT13_03162</name>
</gene>
<organism evidence="1 2">
    <name type="scientific">Flavobacterium salmonis</name>
    <dbReference type="NCBI Taxonomy" id="2654844"/>
    <lineage>
        <taxon>Bacteria</taxon>
        <taxon>Pseudomonadati</taxon>
        <taxon>Bacteroidota</taxon>
        <taxon>Flavobacteriia</taxon>
        <taxon>Flavobacteriales</taxon>
        <taxon>Flavobacteriaceae</taxon>
        <taxon>Flavobacterium</taxon>
    </lineage>
</organism>
<dbReference type="RefSeq" id="WP_180909535.1">
    <property type="nucleotide sequence ID" value="NZ_CAIJDP010000078.1"/>
</dbReference>
<accession>A0A6V6Z437</accession>
<name>A0A6V6Z437_9FLAO</name>
<comment type="caution">
    <text evidence="1">The sequence shown here is derived from an EMBL/GenBank/DDBJ whole genome shotgun (WGS) entry which is preliminary data.</text>
</comment>